<dbReference type="InterPro" id="IPR006311">
    <property type="entry name" value="TAT_signal"/>
</dbReference>
<keyword evidence="2" id="KW-0732">Signal</keyword>
<keyword evidence="4" id="KW-1185">Reference proteome</keyword>
<comment type="caution">
    <text evidence="3">The sequence shown here is derived from an EMBL/GenBank/DDBJ whole genome shotgun (WGS) entry which is preliminary data.</text>
</comment>
<dbReference type="AlphaFoldDB" id="A0A2T7UU58"/>
<dbReference type="RefSeq" id="WP_107751483.1">
    <property type="nucleotide sequence ID" value="NZ_QBKF01000004.1"/>
</dbReference>
<evidence type="ECO:0000256" key="2">
    <source>
        <dbReference type="SAM" id="SignalP"/>
    </source>
</evidence>
<feature type="region of interest" description="Disordered" evidence="1">
    <location>
        <begin position="143"/>
        <end position="184"/>
    </location>
</feature>
<dbReference type="Proteomes" id="UP000244810">
    <property type="component" value="Unassembled WGS sequence"/>
</dbReference>
<organism evidence="3 4">
    <name type="scientific">Pararhodobacter aggregans</name>
    <dbReference type="NCBI Taxonomy" id="404875"/>
    <lineage>
        <taxon>Bacteria</taxon>
        <taxon>Pseudomonadati</taxon>
        <taxon>Pseudomonadota</taxon>
        <taxon>Alphaproteobacteria</taxon>
        <taxon>Rhodobacterales</taxon>
        <taxon>Paracoccaceae</taxon>
        <taxon>Pararhodobacter</taxon>
    </lineage>
</organism>
<feature type="signal peptide" evidence="2">
    <location>
        <begin position="1"/>
        <end position="42"/>
    </location>
</feature>
<dbReference type="OrthoDB" id="7645019at2"/>
<reference evidence="3 4" key="1">
    <citation type="journal article" date="2011" name="Syst. Appl. Microbiol.">
        <title>Defluviimonas denitrificans gen. nov., sp. nov., and Pararhodobacter aggregans gen. nov., sp. nov., non-phototrophic Rhodobacteraceae from the biofilter of a marine aquaculture.</title>
        <authorList>
            <person name="Foesel B.U."/>
            <person name="Drake H.L."/>
            <person name="Schramm A."/>
        </authorList>
    </citation>
    <scope>NUCLEOTIDE SEQUENCE [LARGE SCALE GENOMIC DNA]</scope>
    <source>
        <strain evidence="3 4">D1-19</strain>
    </source>
</reference>
<name>A0A2T7UU58_9RHOB</name>
<protein>
    <submittedName>
        <fullName evidence="3">Uncharacterized protein</fullName>
    </submittedName>
</protein>
<evidence type="ECO:0000313" key="4">
    <source>
        <dbReference type="Proteomes" id="UP000244810"/>
    </source>
</evidence>
<proteinExistence type="predicted"/>
<evidence type="ECO:0000313" key="3">
    <source>
        <dbReference type="EMBL" id="PVE48109.1"/>
    </source>
</evidence>
<dbReference type="PROSITE" id="PS51318">
    <property type="entry name" value="TAT"/>
    <property type="match status" value="1"/>
</dbReference>
<feature type="chain" id="PRO_5015612589" evidence="2">
    <location>
        <begin position="43"/>
        <end position="247"/>
    </location>
</feature>
<gene>
    <name evidence="3" type="ORF">DDE23_08205</name>
</gene>
<feature type="compositionally biased region" description="Basic and acidic residues" evidence="1">
    <location>
        <begin position="154"/>
        <end position="176"/>
    </location>
</feature>
<sequence>MTNSTPLRRFAAGLLPRRATMFAAAAAVALAGVSAAPRPAQADNAEDILRFLAGAIVIGAIVNAIDDNSTPAYTGRWTLPGQCLETIRVNGRNINSYNARCLNRAGYDNLPGNCRYEFRVNNGNARTRTGYIAECLYDAGYSRSSGGGWSQPPRWDDRWDNDRRPPYGGRHPDRRPPYGGGGWQRPITRLPDQCSMHFRMNGSRVDGYWANCLENAGFYNLPGYCQVRSTDGQRIYTGQCLRQEGYQ</sequence>
<accession>A0A2T7UU58</accession>
<evidence type="ECO:0000256" key="1">
    <source>
        <dbReference type="SAM" id="MobiDB-lite"/>
    </source>
</evidence>
<dbReference type="EMBL" id="QDDR01000003">
    <property type="protein sequence ID" value="PVE48109.1"/>
    <property type="molecule type" value="Genomic_DNA"/>
</dbReference>